<sequence length="264" mass="30295">MEYQLLERRITHLTYINIRPGYLLLCFFFLLSVSTAFATEYTVRPSLSNQSGSSVAGEEVHEIEVKPVPYWLFLLMLGFAQVTSAPETFFTIRFLAILGGYKKICHSNVLENTNRDKLYDFIKSFPGSYFSEIIKATGLNKGTVEYHLKMMKSEEMIESSKTNGKTRYFLNHFTYNKAEQTVIAALKNDAHRRIILEILNNQGINHKTLSERIGVSGPTITQHIKYLKEKGIVKAETKGWYTTYSIDSSYCNSLHKYLNRVIPS</sequence>
<feature type="transmembrane region" description="Helical" evidence="1">
    <location>
        <begin position="21"/>
        <end position="39"/>
    </location>
</feature>
<dbReference type="InterPro" id="IPR036388">
    <property type="entry name" value="WH-like_DNA-bd_sf"/>
</dbReference>
<dbReference type="GO" id="GO:0003700">
    <property type="term" value="F:DNA-binding transcription factor activity"/>
    <property type="evidence" value="ECO:0007669"/>
    <property type="project" value="InterPro"/>
</dbReference>
<dbReference type="EMBL" id="JMIY01000007">
    <property type="protein sequence ID" value="KCZ71032.1"/>
    <property type="molecule type" value="Genomic_DNA"/>
</dbReference>
<reference evidence="3 4" key="1">
    <citation type="journal article" date="2013" name="Nature">
        <title>Anaerobic oxidation of methane coupled to nitrate reduction in a novel archaeal lineage.</title>
        <authorList>
            <person name="Haroon M.F."/>
            <person name="Hu S."/>
            <person name="Shi Y."/>
            <person name="Imelfort M."/>
            <person name="Keller J."/>
            <person name="Hugenholtz P."/>
            <person name="Yuan Z."/>
            <person name="Tyson G.W."/>
        </authorList>
    </citation>
    <scope>NUCLEOTIDE SEQUENCE [LARGE SCALE GENOMIC DNA]</scope>
    <source>
        <strain evidence="3 4">ANME-2d</strain>
    </source>
</reference>
<evidence type="ECO:0000313" key="3">
    <source>
        <dbReference type="EMBL" id="KCZ71032.1"/>
    </source>
</evidence>
<name>A0A062V0X8_9EURY</name>
<dbReference type="PANTHER" id="PTHR36216:SF1">
    <property type="entry name" value="HTH ARSR-TYPE DOMAIN-CONTAINING PROTEIN"/>
    <property type="match status" value="1"/>
</dbReference>
<dbReference type="InterPro" id="IPR056504">
    <property type="entry name" value="HTH_HVO_0163_N"/>
</dbReference>
<dbReference type="InterPro" id="IPR011991">
    <property type="entry name" value="ArsR-like_HTH"/>
</dbReference>
<keyword evidence="1" id="KW-0812">Transmembrane</keyword>
<comment type="caution">
    <text evidence="3">The sequence shown here is derived from an EMBL/GenBank/DDBJ whole genome shotgun (WGS) entry which is preliminary data.</text>
</comment>
<dbReference type="SMART" id="SM00418">
    <property type="entry name" value="HTH_ARSR"/>
    <property type="match status" value="1"/>
</dbReference>
<protein>
    <recommendedName>
        <fullName evidence="2">HTH arsR-type domain-containing protein</fullName>
    </recommendedName>
</protein>
<dbReference type="SUPFAM" id="SSF46785">
    <property type="entry name" value="Winged helix' DNA-binding domain"/>
    <property type="match status" value="2"/>
</dbReference>
<feature type="domain" description="HTH arsR-type" evidence="2">
    <location>
        <begin position="181"/>
        <end position="259"/>
    </location>
</feature>
<dbReference type="Gene3D" id="1.10.10.10">
    <property type="entry name" value="Winged helix-like DNA-binding domain superfamily/Winged helix DNA-binding domain"/>
    <property type="match status" value="2"/>
</dbReference>
<organism evidence="3 4">
    <name type="scientific">Candidatus Methanoperedens nitratireducens</name>
    <dbReference type="NCBI Taxonomy" id="1392998"/>
    <lineage>
        <taxon>Archaea</taxon>
        <taxon>Methanobacteriati</taxon>
        <taxon>Methanobacteriota</taxon>
        <taxon>Stenosarchaea group</taxon>
        <taxon>Methanomicrobia</taxon>
        <taxon>Methanosarcinales</taxon>
        <taxon>ANME-2 cluster</taxon>
        <taxon>Candidatus Methanoperedentaceae</taxon>
        <taxon>Candidatus Methanoperedens</taxon>
    </lineage>
</organism>
<dbReference type="Proteomes" id="UP000027153">
    <property type="component" value="Unassembled WGS sequence"/>
</dbReference>
<evidence type="ECO:0000259" key="2">
    <source>
        <dbReference type="SMART" id="SM00418"/>
    </source>
</evidence>
<keyword evidence="1" id="KW-0472">Membrane</keyword>
<evidence type="ECO:0000313" key="4">
    <source>
        <dbReference type="Proteomes" id="UP000027153"/>
    </source>
</evidence>
<gene>
    <name evidence="3" type="ORF">ANME2D_03062</name>
</gene>
<dbReference type="Pfam" id="PF24266">
    <property type="entry name" value="HTH_HVO_0163_N"/>
    <property type="match status" value="1"/>
</dbReference>
<dbReference type="Pfam" id="PF13412">
    <property type="entry name" value="HTH_24"/>
    <property type="match status" value="1"/>
</dbReference>
<dbReference type="PANTHER" id="PTHR36216">
    <property type="entry name" value="TRANSCRIPTIONAL REGULATOR, TRMB"/>
    <property type="match status" value="1"/>
</dbReference>
<dbReference type="AlphaFoldDB" id="A0A062V0X8"/>
<keyword evidence="1" id="KW-1133">Transmembrane helix</keyword>
<dbReference type="InterPro" id="IPR001845">
    <property type="entry name" value="HTH_ArsR_DNA-bd_dom"/>
</dbReference>
<proteinExistence type="predicted"/>
<dbReference type="InterPro" id="IPR036390">
    <property type="entry name" value="WH_DNA-bd_sf"/>
</dbReference>
<keyword evidence="4" id="KW-1185">Reference proteome</keyword>
<dbReference type="CDD" id="cd00090">
    <property type="entry name" value="HTH_ARSR"/>
    <property type="match status" value="2"/>
</dbReference>
<accession>A0A062V0X8</accession>
<evidence type="ECO:0000256" key="1">
    <source>
        <dbReference type="SAM" id="Phobius"/>
    </source>
</evidence>